<dbReference type="Proteomes" id="UP000533954">
    <property type="component" value="Unassembled WGS sequence"/>
</dbReference>
<protein>
    <submittedName>
        <fullName evidence="4">TENP protein</fullName>
    </submittedName>
</protein>
<feature type="signal peptide" evidence="2">
    <location>
        <begin position="1"/>
        <end position="21"/>
    </location>
</feature>
<name>A0A7K7UYW3_EUDEL</name>
<feature type="chain" id="PRO_5029545213" evidence="2">
    <location>
        <begin position="22"/>
        <end position="443"/>
    </location>
</feature>
<organism evidence="4 5">
    <name type="scientific">Eudromia elegans</name>
    <name type="common">Elegant crested-tinamou</name>
    <dbReference type="NCBI Taxonomy" id="8805"/>
    <lineage>
        <taxon>Eukaryota</taxon>
        <taxon>Metazoa</taxon>
        <taxon>Chordata</taxon>
        <taxon>Craniata</taxon>
        <taxon>Vertebrata</taxon>
        <taxon>Euteleostomi</taxon>
        <taxon>Archelosauria</taxon>
        <taxon>Archosauria</taxon>
        <taxon>Dinosauria</taxon>
        <taxon>Saurischia</taxon>
        <taxon>Theropoda</taxon>
        <taxon>Coelurosauria</taxon>
        <taxon>Aves</taxon>
        <taxon>Palaeognathae</taxon>
        <taxon>Tinamiformes</taxon>
        <taxon>Tinamidae</taxon>
        <taxon>Eudromia</taxon>
    </lineage>
</organism>
<feature type="domain" description="Lipid-binding serum glycoprotein C-terminal" evidence="3">
    <location>
        <begin position="242"/>
        <end position="434"/>
    </location>
</feature>
<feature type="region of interest" description="Disordered" evidence="1">
    <location>
        <begin position="128"/>
        <end position="150"/>
    </location>
</feature>
<dbReference type="AlphaFoldDB" id="A0A7K7UYW3"/>
<dbReference type="InterPro" id="IPR001124">
    <property type="entry name" value="Lipid-bd_serum_glycop_C"/>
</dbReference>
<evidence type="ECO:0000313" key="5">
    <source>
        <dbReference type="Proteomes" id="UP000533954"/>
    </source>
</evidence>
<feature type="non-terminal residue" evidence="4">
    <location>
        <position position="443"/>
    </location>
</feature>
<gene>
    <name evidence="4" type="primary">Tenp</name>
    <name evidence="4" type="ORF">EUDELE_R11678</name>
</gene>
<dbReference type="PANTHER" id="PTHR46019">
    <property type="entry name" value="BPI FOLD-CONTAINING FAMILY B MEMBER 4-RELATED"/>
    <property type="match status" value="1"/>
</dbReference>
<dbReference type="GO" id="GO:0008289">
    <property type="term" value="F:lipid binding"/>
    <property type="evidence" value="ECO:0007669"/>
    <property type="project" value="InterPro"/>
</dbReference>
<evidence type="ECO:0000256" key="1">
    <source>
        <dbReference type="SAM" id="MobiDB-lite"/>
    </source>
</evidence>
<dbReference type="InterPro" id="IPR017943">
    <property type="entry name" value="Bactericidal_perm-incr_a/b_dom"/>
</dbReference>
<keyword evidence="2" id="KW-0732">Signal</keyword>
<keyword evidence="5" id="KW-1185">Reference proteome</keyword>
<feature type="non-terminal residue" evidence="4">
    <location>
        <position position="1"/>
    </location>
</feature>
<accession>A0A7K7UYW3</accession>
<dbReference type="SUPFAM" id="SSF55394">
    <property type="entry name" value="Bactericidal permeability-increasing protein, BPI"/>
    <property type="match status" value="1"/>
</dbReference>
<dbReference type="Pfam" id="PF02886">
    <property type="entry name" value="LBP_BPI_CETP_C"/>
    <property type="match status" value="1"/>
</dbReference>
<evidence type="ECO:0000256" key="2">
    <source>
        <dbReference type="SAM" id="SignalP"/>
    </source>
</evidence>
<evidence type="ECO:0000259" key="3">
    <source>
        <dbReference type="SMART" id="SM00329"/>
    </source>
</evidence>
<dbReference type="PANTHER" id="PTHR46019:SF4">
    <property type="entry name" value="BPI FOLD-CONTAINING FAMILY B MEMBER 4"/>
    <property type="match status" value="1"/>
</dbReference>
<dbReference type="SMART" id="SM00329">
    <property type="entry name" value="BPI2"/>
    <property type="match status" value="1"/>
</dbReference>
<evidence type="ECO:0000313" key="4">
    <source>
        <dbReference type="EMBL" id="NXA34350.1"/>
    </source>
</evidence>
<comment type="caution">
    <text evidence="4">The sequence shown here is derived from an EMBL/GenBank/DDBJ whole genome shotgun (WGS) entry which is preliminary data.</text>
</comment>
<dbReference type="InterPro" id="IPR051660">
    <property type="entry name" value="BPI_fold-BPI/LBP"/>
</dbReference>
<reference evidence="4 5" key="1">
    <citation type="submission" date="2019-09" db="EMBL/GenBank/DDBJ databases">
        <title>Bird 10,000 Genomes (B10K) Project - Family phase.</title>
        <authorList>
            <person name="Zhang G."/>
        </authorList>
    </citation>
    <scope>NUCLEOTIDE SEQUENCE [LARGE SCALE GENOMIC DNA]</scope>
    <source>
        <strain evidence="4">B10K-LSUMZ-16893</strain>
    </source>
</reference>
<proteinExistence type="predicted"/>
<sequence>LGIVLGLLAAALATKAPDCGGILTPSGLSYREYGRTGRAPRGRDAKGFTHQAPLTQPNQIDSVKVADLSLSLLPDAGLRLSIDADLGVVTAPSTSKVVRLSILADLQVERNPEGNLELTTSACKPTMEEMQSTEEVERSTPRAGSGSCRAAVPPCAPAPPLPVPQVCVEVSRLLVLPNQQLASLSAQLPVTPSCQVQYVPLAAPVISEQGVTVSLQTTFLVAGVALPLPASPTPFTMPEAASASAAHLTLALSTHFYTSFFFALDTVGAFNMTLAVSARSEAGADQLIGSVFQEDQPVVLRVAFRSSPWVVLEEGRALLKLFLAAHVGVGSPELQSVLSVNVDMTAGLLLSVADVRMMVSAAAIEDMELSLAASDVGPVPAALLEELLVPALRDGVLAQMNEVLSEGIYLPHASNFVYTDANVIIHKDYVLIPCNLKLQPRTG</sequence>
<dbReference type="Gene3D" id="3.15.20.10">
    <property type="entry name" value="Bactericidal permeability-increasing protein, domain 2"/>
    <property type="match status" value="1"/>
</dbReference>
<dbReference type="OrthoDB" id="9375316at2759"/>
<dbReference type="EMBL" id="VZSX01000026">
    <property type="protein sequence ID" value="NXA34350.1"/>
    <property type="molecule type" value="Genomic_DNA"/>
</dbReference>